<evidence type="ECO:0000259" key="1">
    <source>
        <dbReference type="PROSITE" id="PS51186"/>
    </source>
</evidence>
<feature type="domain" description="N-acetyltransferase" evidence="1">
    <location>
        <begin position="8"/>
        <end position="177"/>
    </location>
</feature>
<dbReference type="SUPFAM" id="SSF55729">
    <property type="entry name" value="Acyl-CoA N-acyltransferases (Nat)"/>
    <property type="match status" value="1"/>
</dbReference>
<organism evidence="2 3">
    <name type="scientific">Niabella pedocola</name>
    <dbReference type="NCBI Taxonomy" id="1752077"/>
    <lineage>
        <taxon>Bacteria</taxon>
        <taxon>Pseudomonadati</taxon>
        <taxon>Bacteroidota</taxon>
        <taxon>Chitinophagia</taxon>
        <taxon>Chitinophagales</taxon>
        <taxon>Chitinophagaceae</taxon>
        <taxon>Niabella</taxon>
    </lineage>
</organism>
<dbReference type="InterPro" id="IPR000182">
    <property type="entry name" value="GNAT_dom"/>
</dbReference>
<dbReference type="InterPro" id="IPR016181">
    <property type="entry name" value="Acyl_CoA_acyltransferase"/>
</dbReference>
<dbReference type="RefSeq" id="WP_231005314.1">
    <property type="nucleotide sequence ID" value="NZ_JAJNEC010000005.1"/>
</dbReference>
<name>A0ABS8PSJ3_9BACT</name>
<proteinExistence type="predicted"/>
<dbReference type="PROSITE" id="PS51186">
    <property type="entry name" value="GNAT"/>
    <property type="match status" value="1"/>
</dbReference>
<sequence>MIPQQNDLELRRATTSDAGGIWQLLEQAIEKRKQEGSNQWQDGYPNPNVVAADIEKGYGYVCTDEAGAVIGYTALIFDGEPAYEALEGKWLTNRRYAVIHRLATATGQKAVKGLGTQIMTAVETVCRQQGVFSIKADTNFDNAGMLRVFEKLGYIYCGEVYFRGAARKAFEKKLDTE</sequence>
<dbReference type="Pfam" id="PF00583">
    <property type="entry name" value="Acetyltransf_1"/>
    <property type="match status" value="1"/>
</dbReference>
<accession>A0ABS8PSJ3</accession>
<dbReference type="Gene3D" id="3.40.630.30">
    <property type="match status" value="1"/>
</dbReference>
<dbReference type="Proteomes" id="UP001199816">
    <property type="component" value="Unassembled WGS sequence"/>
</dbReference>
<gene>
    <name evidence="2" type="ORF">LQ567_14870</name>
</gene>
<protein>
    <submittedName>
        <fullName evidence="2">GNAT family N-acetyltransferase</fullName>
    </submittedName>
</protein>
<evidence type="ECO:0000313" key="3">
    <source>
        <dbReference type="Proteomes" id="UP001199816"/>
    </source>
</evidence>
<reference evidence="2 3" key="1">
    <citation type="submission" date="2021-11" db="EMBL/GenBank/DDBJ databases">
        <title>Genomic of Niabella pedocola.</title>
        <authorList>
            <person name="Wu T."/>
        </authorList>
    </citation>
    <scope>NUCLEOTIDE SEQUENCE [LARGE SCALE GENOMIC DNA]</scope>
    <source>
        <strain evidence="2 3">JCM 31011</strain>
    </source>
</reference>
<dbReference type="EMBL" id="JAJNEC010000005">
    <property type="protein sequence ID" value="MCD2424059.1"/>
    <property type="molecule type" value="Genomic_DNA"/>
</dbReference>
<comment type="caution">
    <text evidence="2">The sequence shown here is derived from an EMBL/GenBank/DDBJ whole genome shotgun (WGS) entry which is preliminary data.</text>
</comment>
<keyword evidence="3" id="KW-1185">Reference proteome</keyword>
<evidence type="ECO:0000313" key="2">
    <source>
        <dbReference type="EMBL" id="MCD2424059.1"/>
    </source>
</evidence>